<organism evidence="2 3">
    <name type="scientific">Actinopolymorpha pittospori</name>
    <dbReference type="NCBI Taxonomy" id="648752"/>
    <lineage>
        <taxon>Bacteria</taxon>
        <taxon>Bacillati</taxon>
        <taxon>Actinomycetota</taxon>
        <taxon>Actinomycetes</taxon>
        <taxon>Propionibacteriales</taxon>
        <taxon>Actinopolymorphaceae</taxon>
        <taxon>Actinopolymorpha</taxon>
    </lineage>
</organism>
<dbReference type="InterPro" id="IPR011010">
    <property type="entry name" value="DNA_brk_join_enz"/>
</dbReference>
<accession>A0A927R9U2</accession>
<dbReference type="SUPFAM" id="SSF56349">
    <property type="entry name" value="DNA breaking-rejoining enzymes"/>
    <property type="match status" value="1"/>
</dbReference>
<dbReference type="InterPro" id="IPR013500">
    <property type="entry name" value="TopoI_cat_euk"/>
</dbReference>
<feature type="domain" description="DNA topoisomerase I catalytic core eukaryotic-type" evidence="1">
    <location>
        <begin position="21"/>
        <end position="93"/>
    </location>
</feature>
<dbReference type="EMBL" id="JADBEM010000001">
    <property type="protein sequence ID" value="MBE1604335.1"/>
    <property type="molecule type" value="Genomic_DNA"/>
</dbReference>
<dbReference type="Proteomes" id="UP000638648">
    <property type="component" value="Unassembled WGS sequence"/>
</dbReference>
<protein>
    <submittedName>
        <fullName evidence="2">DNA topoisomerase IB</fullName>
    </submittedName>
</protein>
<evidence type="ECO:0000313" key="3">
    <source>
        <dbReference type="Proteomes" id="UP000638648"/>
    </source>
</evidence>
<dbReference type="Pfam" id="PF01028">
    <property type="entry name" value="Topoisom_I"/>
    <property type="match status" value="1"/>
</dbReference>
<dbReference type="RefSeq" id="WP_192748897.1">
    <property type="nucleotide sequence ID" value="NZ_BAABJL010000096.1"/>
</dbReference>
<evidence type="ECO:0000313" key="2">
    <source>
        <dbReference type="EMBL" id="MBE1604335.1"/>
    </source>
</evidence>
<proteinExistence type="predicted"/>
<dbReference type="GO" id="GO:0003917">
    <property type="term" value="F:DNA topoisomerase type I (single strand cut, ATP-independent) activity"/>
    <property type="evidence" value="ECO:0007669"/>
    <property type="project" value="InterPro"/>
</dbReference>
<gene>
    <name evidence="2" type="ORF">HEB94_001183</name>
</gene>
<comment type="caution">
    <text evidence="2">The sequence shown here is derived from an EMBL/GenBank/DDBJ whole genome shotgun (WGS) entry which is preliminary data.</text>
</comment>
<keyword evidence="3" id="KW-1185">Reference proteome</keyword>
<reference evidence="2" key="1">
    <citation type="submission" date="2020-10" db="EMBL/GenBank/DDBJ databases">
        <title>Sequencing the genomes of 1000 actinobacteria strains.</title>
        <authorList>
            <person name="Klenk H.-P."/>
        </authorList>
    </citation>
    <scope>NUCLEOTIDE SEQUENCE</scope>
    <source>
        <strain evidence="2">DSM 45354</strain>
    </source>
</reference>
<dbReference type="AlphaFoldDB" id="A0A927R9U2"/>
<name>A0A927R9U2_9ACTN</name>
<dbReference type="Gene3D" id="1.10.132.120">
    <property type="match status" value="1"/>
</dbReference>
<sequence>MPIPRWPTRQARSLAPRSRHRIHSDDINNYLKEVFSADVTAKAFRTWHPTVLAAVGLAVSTTARTPTQRRQAVARAMREVSGYLGNTPAVAKSSYVDPRIVDRYLAGDAIVDSLPTLGKDTATGHMATEGPVEKAVIAILDG</sequence>
<dbReference type="GO" id="GO:0003677">
    <property type="term" value="F:DNA binding"/>
    <property type="evidence" value="ECO:0007669"/>
    <property type="project" value="InterPro"/>
</dbReference>
<dbReference type="GO" id="GO:0006265">
    <property type="term" value="P:DNA topological change"/>
    <property type="evidence" value="ECO:0007669"/>
    <property type="project" value="InterPro"/>
</dbReference>
<evidence type="ECO:0000259" key="1">
    <source>
        <dbReference type="Pfam" id="PF01028"/>
    </source>
</evidence>